<accession>I1CQI7</accession>
<proteinExistence type="predicted"/>
<dbReference type="EMBL" id="CH476747">
    <property type="protein sequence ID" value="EIE90717.1"/>
    <property type="molecule type" value="Genomic_DNA"/>
</dbReference>
<dbReference type="VEuPathDB" id="FungiDB:RO3G_15428"/>
<dbReference type="Proteomes" id="UP000009138">
    <property type="component" value="Unassembled WGS sequence"/>
</dbReference>
<dbReference type="STRING" id="246409.I1CQI7"/>
<dbReference type="RefSeq" id="XP_067526113.1">
    <property type="nucleotide sequence ID" value="XM_067670012.1"/>
</dbReference>
<evidence type="ECO:0000313" key="1">
    <source>
        <dbReference type="EMBL" id="EIE90717.1"/>
    </source>
</evidence>
<reference evidence="1 2" key="1">
    <citation type="journal article" date="2009" name="PLoS Genet.">
        <title>Genomic analysis of the basal lineage fungus Rhizopus oryzae reveals a whole-genome duplication.</title>
        <authorList>
            <person name="Ma L.-J."/>
            <person name="Ibrahim A.S."/>
            <person name="Skory C."/>
            <person name="Grabherr M.G."/>
            <person name="Burger G."/>
            <person name="Butler M."/>
            <person name="Elias M."/>
            <person name="Idnurm A."/>
            <person name="Lang B.F."/>
            <person name="Sone T."/>
            <person name="Abe A."/>
            <person name="Calvo S.E."/>
            <person name="Corrochano L.M."/>
            <person name="Engels R."/>
            <person name="Fu J."/>
            <person name="Hansberg W."/>
            <person name="Kim J.-M."/>
            <person name="Kodira C.D."/>
            <person name="Koehrsen M.J."/>
            <person name="Liu B."/>
            <person name="Miranda-Saavedra D."/>
            <person name="O'Leary S."/>
            <person name="Ortiz-Castellanos L."/>
            <person name="Poulter R."/>
            <person name="Rodriguez-Romero J."/>
            <person name="Ruiz-Herrera J."/>
            <person name="Shen Y.-Q."/>
            <person name="Zeng Q."/>
            <person name="Galagan J."/>
            <person name="Birren B.W."/>
            <person name="Cuomo C.A."/>
            <person name="Wickes B.L."/>
        </authorList>
    </citation>
    <scope>NUCLEOTIDE SEQUENCE [LARGE SCALE GENOMIC DNA]</scope>
    <source>
        <strain evidence="2">RA 99-880 / ATCC MYA-4621 / FGSC 9543 / NRRL 43880</strain>
    </source>
</reference>
<sequence length="141" mass="16108">MDASLICSQLISFGDFEAESYDEIPAACYSSMNTNYFIYNNGSNNSSDIYNALQLYNKIYLDCHQSLSAEYNLIYPRQGYILKSPLTTDNQLTSDRDETLHHVMIEQQKESYDWLYHDSLNTTAYSSQLKTSCTCASPSIQ</sequence>
<keyword evidence="2" id="KW-1185">Reference proteome</keyword>
<name>I1CQI7_RHIO9</name>
<gene>
    <name evidence="1" type="ORF">RO3G_15428</name>
</gene>
<dbReference type="GeneID" id="93622393"/>
<organism evidence="1 2">
    <name type="scientific">Rhizopus delemar (strain RA 99-880 / ATCC MYA-4621 / FGSC 9543 / NRRL 43880)</name>
    <name type="common">Mucormycosis agent</name>
    <name type="synonym">Rhizopus arrhizus var. delemar</name>
    <dbReference type="NCBI Taxonomy" id="246409"/>
    <lineage>
        <taxon>Eukaryota</taxon>
        <taxon>Fungi</taxon>
        <taxon>Fungi incertae sedis</taxon>
        <taxon>Mucoromycota</taxon>
        <taxon>Mucoromycotina</taxon>
        <taxon>Mucoromycetes</taxon>
        <taxon>Mucorales</taxon>
        <taxon>Mucorineae</taxon>
        <taxon>Rhizopodaceae</taxon>
        <taxon>Rhizopus</taxon>
    </lineage>
</organism>
<dbReference type="InParanoid" id="I1CQI7"/>
<protein>
    <submittedName>
        <fullName evidence="1">Uncharacterized protein</fullName>
    </submittedName>
</protein>
<dbReference type="AlphaFoldDB" id="I1CQI7"/>
<evidence type="ECO:0000313" key="2">
    <source>
        <dbReference type="Proteomes" id="UP000009138"/>
    </source>
</evidence>